<gene>
    <name evidence="2" type="ORF">AVEN_273324_1</name>
</gene>
<feature type="non-terminal residue" evidence="2">
    <location>
        <position position="131"/>
    </location>
</feature>
<dbReference type="InterPro" id="IPR013547">
    <property type="entry name" value="P4H_N"/>
</dbReference>
<keyword evidence="3" id="KW-1185">Reference proteome</keyword>
<dbReference type="GO" id="GO:0004656">
    <property type="term" value="F:procollagen-proline 4-dioxygenase activity"/>
    <property type="evidence" value="ECO:0007669"/>
    <property type="project" value="InterPro"/>
</dbReference>
<dbReference type="AlphaFoldDB" id="A0A4Y2RDE0"/>
<organism evidence="2 3">
    <name type="scientific">Araneus ventricosus</name>
    <name type="common">Orbweaver spider</name>
    <name type="synonym">Epeira ventricosa</name>
    <dbReference type="NCBI Taxonomy" id="182803"/>
    <lineage>
        <taxon>Eukaryota</taxon>
        <taxon>Metazoa</taxon>
        <taxon>Ecdysozoa</taxon>
        <taxon>Arthropoda</taxon>
        <taxon>Chelicerata</taxon>
        <taxon>Arachnida</taxon>
        <taxon>Araneae</taxon>
        <taxon>Araneomorphae</taxon>
        <taxon>Entelegynae</taxon>
        <taxon>Araneoidea</taxon>
        <taxon>Araneidae</taxon>
        <taxon>Araneus</taxon>
    </lineage>
</organism>
<feature type="domain" description="Prolyl 4-hydroxylase N-terminal" evidence="1">
    <location>
        <begin position="47"/>
        <end position="128"/>
    </location>
</feature>
<evidence type="ECO:0000313" key="3">
    <source>
        <dbReference type="Proteomes" id="UP000499080"/>
    </source>
</evidence>
<dbReference type="GO" id="GO:0005783">
    <property type="term" value="C:endoplasmic reticulum"/>
    <property type="evidence" value="ECO:0007669"/>
    <property type="project" value="InterPro"/>
</dbReference>
<accession>A0A4Y2RDE0</accession>
<reference evidence="2 3" key="1">
    <citation type="journal article" date="2019" name="Sci. Rep.">
        <title>Orb-weaving spider Araneus ventricosus genome elucidates the spidroin gene catalogue.</title>
        <authorList>
            <person name="Kono N."/>
            <person name="Nakamura H."/>
            <person name="Ohtoshi R."/>
            <person name="Moran D.A.P."/>
            <person name="Shinohara A."/>
            <person name="Yoshida Y."/>
            <person name="Fujiwara M."/>
            <person name="Mori M."/>
            <person name="Tomita M."/>
            <person name="Arakawa K."/>
        </authorList>
    </citation>
    <scope>NUCLEOTIDE SEQUENCE [LARGE SCALE GENOMIC DNA]</scope>
</reference>
<dbReference type="OrthoDB" id="420380at2759"/>
<dbReference type="Pfam" id="PF08336">
    <property type="entry name" value="P4Ha_N"/>
    <property type="match status" value="1"/>
</dbReference>
<evidence type="ECO:0000313" key="2">
    <source>
        <dbReference type="EMBL" id="GBN73784.1"/>
    </source>
</evidence>
<comment type="caution">
    <text evidence="2">The sequence shown here is derived from an EMBL/GenBank/DDBJ whole genome shotgun (WGS) entry which is preliminary data.</text>
</comment>
<dbReference type="EMBL" id="BGPR01144251">
    <property type="protein sequence ID" value="GBN73784.1"/>
    <property type="molecule type" value="Genomic_DNA"/>
</dbReference>
<protein>
    <recommendedName>
        <fullName evidence="1">Prolyl 4-hydroxylase N-terminal domain-containing protein</fullName>
    </recommendedName>
</protein>
<proteinExistence type="predicted"/>
<dbReference type="Gene3D" id="6.10.140.1460">
    <property type="match status" value="1"/>
</dbReference>
<name>A0A4Y2RDE0_ARAVE</name>
<dbReference type="Proteomes" id="UP000499080">
    <property type="component" value="Unassembled WGS sequence"/>
</dbReference>
<evidence type="ECO:0000259" key="1">
    <source>
        <dbReference type="Pfam" id="PF08336"/>
    </source>
</evidence>
<sequence length="131" mass="15362">MNLNETYFNSLCLQVVQIMKYHITLVVNVSFFFTYICPLAEAEVYTSIADLGQLLHTDWEVLKVLNTYLAVEEERLRNLRWLKGQYEKLYTVAMQDEESFLTNPVNAFLLVKRLSEDWETAGRIIEAETSR</sequence>